<name>W9XID6_9EURO</name>
<keyword evidence="2" id="KW-0418">Kinase</keyword>
<dbReference type="GeneID" id="19191903"/>
<reference evidence="2 3" key="1">
    <citation type="submission" date="2013-03" db="EMBL/GenBank/DDBJ databases">
        <title>The Genome Sequence of Cladophialophora psammophila CBS 110553.</title>
        <authorList>
            <consortium name="The Broad Institute Genomics Platform"/>
            <person name="Cuomo C."/>
            <person name="de Hoog S."/>
            <person name="Gorbushina A."/>
            <person name="Walker B."/>
            <person name="Young S.K."/>
            <person name="Zeng Q."/>
            <person name="Gargeya S."/>
            <person name="Fitzgerald M."/>
            <person name="Haas B."/>
            <person name="Abouelleil A."/>
            <person name="Allen A.W."/>
            <person name="Alvarado L."/>
            <person name="Arachchi H.M."/>
            <person name="Berlin A.M."/>
            <person name="Chapman S.B."/>
            <person name="Gainer-Dewar J."/>
            <person name="Goldberg J."/>
            <person name="Griggs A."/>
            <person name="Gujja S."/>
            <person name="Hansen M."/>
            <person name="Howarth C."/>
            <person name="Imamovic A."/>
            <person name="Ireland A."/>
            <person name="Larimer J."/>
            <person name="McCowan C."/>
            <person name="Murphy C."/>
            <person name="Pearson M."/>
            <person name="Poon T.W."/>
            <person name="Priest M."/>
            <person name="Roberts A."/>
            <person name="Saif S."/>
            <person name="Shea T."/>
            <person name="Sisk P."/>
            <person name="Sykes S."/>
            <person name="Wortman J."/>
            <person name="Nusbaum C."/>
            <person name="Birren B."/>
        </authorList>
    </citation>
    <scope>NUCLEOTIDE SEQUENCE [LARGE SCALE GENOMIC DNA]</scope>
    <source>
        <strain evidence="2 3">CBS 110553</strain>
    </source>
</reference>
<evidence type="ECO:0000313" key="3">
    <source>
        <dbReference type="Proteomes" id="UP000019471"/>
    </source>
</evidence>
<accession>W9XID6</accession>
<sequence>MAVPDLGSWIPNVHRVQNVSESFSTQSPRSSLFDTTNIYVEGLLTTNELLKQAKVPFWDSQSLKQLLSGGIGAGSQATVASGWNSRDVLAPSPSQSPDVVIKRVRRSGEADTEYQQDLEAVLRELHVLCHNPLRNHRNIIQLTGYGWEDAITSPILIQERAEYGTLPQYLSRFFPFAVDAYTLDSYWMSALAICRDIATGLQALHASDIVHGDVKPENILVCLSEEKRKNLLDKTFFDLGAVKFEGNVDELVTAKLSDFGLSLFDLENGVGQYQGTKLWNAPEVRRQTPWLSMEDLKKCDIFSYGLVVWASVNKGRYFQPAWMNNQPTDDEAKLQFIDAAEDDFLLQEGLKVIERFSDEPKPFFRKLLRQTLQSKSHLRGSIENIIDIMDEHIR</sequence>
<dbReference type="GO" id="GO:0005524">
    <property type="term" value="F:ATP binding"/>
    <property type="evidence" value="ECO:0007669"/>
    <property type="project" value="InterPro"/>
</dbReference>
<comment type="caution">
    <text evidence="2">The sequence shown here is derived from an EMBL/GenBank/DDBJ whole genome shotgun (WGS) entry which is preliminary data.</text>
</comment>
<dbReference type="InterPro" id="IPR000719">
    <property type="entry name" value="Prot_kinase_dom"/>
</dbReference>
<dbReference type="SMART" id="SM00220">
    <property type="entry name" value="S_TKc"/>
    <property type="match status" value="1"/>
</dbReference>
<dbReference type="HOGENOM" id="CLU_700207_0_0_1"/>
<dbReference type="AlphaFoldDB" id="W9XID6"/>
<evidence type="ECO:0000313" key="2">
    <source>
        <dbReference type="EMBL" id="EXJ70124.1"/>
    </source>
</evidence>
<keyword evidence="3" id="KW-1185">Reference proteome</keyword>
<dbReference type="SUPFAM" id="SSF56112">
    <property type="entry name" value="Protein kinase-like (PK-like)"/>
    <property type="match status" value="1"/>
</dbReference>
<dbReference type="STRING" id="1182543.W9XID6"/>
<dbReference type="Pfam" id="PF00069">
    <property type="entry name" value="Pkinase"/>
    <property type="match status" value="1"/>
</dbReference>
<dbReference type="Proteomes" id="UP000019471">
    <property type="component" value="Unassembled WGS sequence"/>
</dbReference>
<organism evidence="2 3">
    <name type="scientific">Cladophialophora psammophila CBS 110553</name>
    <dbReference type="NCBI Taxonomy" id="1182543"/>
    <lineage>
        <taxon>Eukaryota</taxon>
        <taxon>Fungi</taxon>
        <taxon>Dikarya</taxon>
        <taxon>Ascomycota</taxon>
        <taxon>Pezizomycotina</taxon>
        <taxon>Eurotiomycetes</taxon>
        <taxon>Chaetothyriomycetidae</taxon>
        <taxon>Chaetothyriales</taxon>
        <taxon>Herpotrichiellaceae</taxon>
        <taxon>Cladophialophora</taxon>
    </lineage>
</organism>
<dbReference type="EMBL" id="AMGX01000010">
    <property type="protein sequence ID" value="EXJ70124.1"/>
    <property type="molecule type" value="Genomic_DNA"/>
</dbReference>
<dbReference type="InterPro" id="IPR008271">
    <property type="entry name" value="Ser/Thr_kinase_AS"/>
</dbReference>
<dbReference type="PROSITE" id="PS50011">
    <property type="entry name" value="PROTEIN_KINASE_DOM"/>
    <property type="match status" value="1"/>
</dbReference>
<dbReference type="InterPro" id="IPR050167">
    <property type="entry name" value="Ser_Thr_protein_kinase"/>
</dbReference>
<dbReference type="InterPro" id="IPR011009">
    <property type="entry name" value="Kinase-like_dom_sf"/>
</dbReference>
<feature type="domain" description="Protein kinase" evidence="1">
    <location>
        <begin position="65"/>
        <end position="394"/>
    </location>
</feature>
<dbReference type="PROSITE" id="PS00108">
    <property type="entry name" value="PROTEIN_KINASE_ST"/>
    <property type="match status" value="1"/>
</dbReference>
<evidence type="ECO:0000259" key="1">
    <source>
        <dbReference type="PROSITE" id="PS50011"/>
    </source>
</evidence>
<dbReference type="GO" id="GO:0005737">
    <property type="term" value="C:cytoplasm"/>
    <property type="evidence" value="ECO:0007669"/>
    <property type="project" value="TreeGrafter"/>
</dbReference>
<dbReference type="Gene3D" id="1.10.510.10">
    <property type="entry name" value="Transferase(Phosphotransferase) domain 1"/>
    <property type="match status" value="1"/>
</dbReference>
<dbReference type="RefSeq" id="XP_007745976.1">
    <property type="nucleotide sequence ID" value="XM_007747786.1"/>
</dbReference>
<dbReference type="GO" id="GO:0004672">
    <property type="term" value="F:protein kinase activity"/>
    <property type="evidence" value="ECO:0007669"/>
    <property type="project" value="InterPro"/>
</dbReference>
<gene>
    <name evidence="2" type="ORF">A1O5_07197</name>
</gene>
<dbReference type="PANTHER" id="PTHR23257:SF963">
    <property type="entry name" value="AT08303P"/>
    <property type="match status" value="1"/>
</dbReference>
<protein>
    <submittedName>
        <fullName evidence="2">TKL protein kinase</fullName>
    </submittedName>
</protein>
<proteinExistence type="predicted"/>
<keyword evidence="2" id="KW-0808">Transferase</keyword>
<dbReference type="OrthoDB" id="4161764at2759"/>
<dbReference type="GO" id="GO:0007165">
    <property type="term" value="P:signal transduction"/>
    <property type="evidence" value="ECO:0007669"/>
    <property type="project" value="TreeGrafter"/>
</dbReference>
<dbReference type="PANTHER" id="PTHR23257">
    <property type="entry name" value="SERINE-THREONINE PROTEIN KINASE"/>
    <property type="match status" value="1"/>
</dbReference>
<dbReference type="eggNOG" id="KOG0192">
    <property type="taxonomic scope" value="Eukaryota"/>
</dbReference>